<keyword evidence="3 5" id="KW-0863">Zinc-finger</keyword>
<dbReference type="EMBL" id="JAEPRB010000440">
    <property type="protein sequence ID" value="KAG2216198.1"/>
    <property type="molecule type" value="Genomic_DNA"/>
</dbReference>
<keyword evidence="8" id="KW-1185">Reference proteome</keyword>
<accession>A0A8H7RT66</accession>
<feature type="domain" description="C2H2-type" evidence="6">
    <location>
        <begin position="86"/>
        <end position="115"/>
    </location>
</feature>
<dbReference type="PROSITE" id="PS00028">
    <property type="entry name" value="ZINC_FINGER_C2H2_1"/>
    <property type="match status" value="1"/>
</dbReference>
<proteinExistence type="predicted"/>
<dbReference type="GO" id="GO:0000978">
    <property type="term" value="F:RNA polymerase II cis-regulatory region sequence-specific DNA binding"/>
    <property type="evidence" value="ECO:0007669"/>
    <property type="project" value="UniProtKB-ARBA"/>
</dbReference>
<dbReference type="InterPro" id="IPR036236">
    <property type="entry name" value="Znf_C2H2_sf"/>
</dbReference>
<comment type="caution">
    <text evidence="7">The sequence shown here is derived from an EMBL/GenBank/DDBJ whole genome shotgun (WGS) entry which is preliminary data.</text>
</comment>
<dbReference type="GO" id="GO:0000981">
    <property type="term" value="F:DNA-binding transcription factor activity, RNA polymerase II-specific"/>
    <property type="evidence" value="ECO:0007669"/>
    <property type="project" value="UniProtKB-ARBA"/>
</dbReference>
<evidence type="ECO:0000256" key="4">
    <source>
        <dbReference type="ARBA" id="ARBA00022833"/>
    </source>
</evidence>
<dbReference type="GO" id="GO:0008270">
    <property type="term" value="F:zinc ion binding"/>
    <property type="evidence" value="ECO:0007669"/>
    <property type="project" value="UniProtKB-KW"/>
</dbReference>
<keyword evidence="2" id="KW-0677">Repeat</keyword>
<evidence type="ECO:0000256" key="5">
    <source>
        <dbReference type="PROSITE-ProRule" id="PRU00042"/>
    </source>
</evidence>
<dbReference type="InterPro" id="IPR013087">
    <property type="entry name" value="Znf_C2H2_type"/>
</dbReference>
<keyword evidence="1" id="KW-0479">Metal-binding</keyword>
<evidence type="ECO:0000256" key="2">
    <source>
        <dbReference type="ARBA" id="ARBA00022737"/>
    </source>
</evidence>
<sequence>MGSTTRFLCGLNSYNSTTIHTDTIPTSTQPIIFSSNSYHSNQQQHHHYEGLRLMRDLHVNTNHLNGVSTGTNNNSGTSVVDYDKSFECTWNNCRKCFSRGLDLSRHRRIHTGERPHSSSLARHRRTFTLVNISKCM</sequence>
<dbReference type="PROSITE" id="PS50157">
    <property type="entry name" value="ZINC_FINGER_C2H2_2"/>
    <property type="match status" value="1"/>
</dbReference>
<dbReference type="FunFam" id="3.30.160.60:FF:000072">
    <property type="entry name" value="zinc finger protein 143 isoform X1"/>
    <property type="match status" value="1"/>
</dbReference>
<protein>
    <recommendedName>
        <fullName evidence="6">C2H2-type domain-containing protein</fullName>
    </recommendedName>
</protein>
<evidence type="ECO:0000313" key="8">
    <source>
        <dbReference type="Proteomes" id="UP000646827"/>
    </source>
</evidence>
<name>A0A8H7RT66_9FUNG</name>
<evidence type="ECO:0000256" key="1">
    <source>
        <dbReference type="ARBA" id="ARBA00022723"/>
    </source>
</evidence>
<dbReference type="Proteomes" id="UP000646827">
    <property type="component" value="Unassembled WGS sequence"/>
</dbReference>
<dbReference type="OrthoDB" id="6365676at2759"/>
<dbReference type="AlphaFoldDB" id="A0A8H7RT66"/>
<reference evidence="7 8" key="1">
    <citation type="submission" date="2020-12" db="EMBL/GenBank/DDBJ databases">
        <title>Metabolic potential, ecology and presence of endohyphal bacteria is reflected in genomic diversity of Mucoromycotina.</title>
        <authorList>
            <person name="Muszewska A."/>
            <person name="Okrasinska A."/>
            <person name="Steczkiewicz K."/>
            <person name="Drgas O."/>
            <person name="Orlowska M."/>
            <person name="Perlinska-Lenart U."/>
            <person name="Aleksandrzak-Piekarczyk T."/>
            <person name="Szatraj K."/>
            <person name="Zielenkiewicz U."/>
            <person name="Pilsyk S."/>
            <person name="Malc E."/>
            <person name="Mieczkowski P."/>
            <person name="Kruszewska J.S."/>
            <person name="Biernat P."/>
            <person name="Pawlowska J."/>
        </authorList>
    </citation>
    <scope>NUCLEOTIDE SEQUENCE [LARGE SCALE GENOMIC DNA]</scope>
    <source>
        <strain evidence="7 8">CBS 142.35</strain>
    </source>
</reference>
<dbReference type="SUPFAM" id="SSF57667">
    <property type="entry name" value="beta-beta-alpha zinc fingers"/>
    <property type="match status" value="1"/>
</dbReference>
<gene>
    <name evidence="7" type="ORF">INT45_000798</name>
</gene>
<keyword evidence="4" id="KW-0862">Zinc</keyword>
<evidence type="ECO:0000259" key="6">
    <source>
        <dbReference type="PROSITE" id="PS50157"/>
    </source>
</evidence>
<evidence type="ECO:0000256" key="3">
    <source>
        <dbReference type="ARBA" id="ARBA00022771"/>
    </source>
</evidence>
<organism evidence="7 8">
    <name type="scientific">Circinella minor</name>
    <dbReference type="NCBI Taxonomy" id="1195481"/>
    <lineage>
        <taxon>Eukaryota</taxon>
        <taxon>Fungi</taxon>
        <taxon>Fungi incertae sedis</taxon>
        <taxon>Mucoromycota</taxon>
        <taxon>Mucoromycotina</taxon>
        <taxon>Mucoromycetes</taxon>
        <taxon>Mucorales</taxon>
        <taxon>Lichtheimiaceae</taxon>
        <taxon>Circinella</taxon>
    </lineage>
</organism>
<evidence type="ECO:0000313" key="7">
    <source>
        <dbReference type="EMBL" id="KAG2216198.1"/>
    </source>
</evidence>
<dbReference type="Gene3D" id="3.30.160.60">
    <property type="entry name" value="Classic Zinc Finger"/>
    <property type="match status" value="1"/>
</dbReference>